<sequence length="342" mass="37710">MMLLLKVLMTSMEGDDDGTSYAVATSKEGVNDAATKGSGDKHGRFQLHARKESTMALSKVPVTCVEGVIDGTKVLATCMEEFNDVTTNGSRDKCERVDDVTHPSWCSACEDSKDEQEDEVECKKLMMVQTKVLPASMEGVGATKDSREQSIPLGSQASNCEQRQQGRARGCVEGFGDGATEDSYNHVKLLPCSDIPPCDNKEMLKVIMSVDFSLKTKIFMFLLDSTRHGGSHERNSSLIFVIGCYKRVANNFRHLECQKVHHFTLPGFLPLLMLHLRHVEGCFLLKSTSTLNLAVLVSCTLLAGGSRWFLFFCCYKVVGLYPSAPSSLCSPYAWTPQFFVLA</sequence>
<name>A0A834W481_9FABA</name>
<protein>
    <submittedName>
        <fullName evidence="1">Uncharacterized protein</fullName>
    </submittedName>
</protein>
<reference evidence="1" key="1">
    <citation type="submission" date="2020-09" db="EMBL/GenBank/DDBJ databases">
        <title>Genome-Enabled Discovery of Anthraquinone Biosynthesis in Senna tora.</title>
        <authorList>
            <person name="Kang S.-H."/>
            <person name="Pandey R.P."/>
            <person name="Lee C.-M."/>
            <person name="Sim J.-S."/>
            <person name="Jeong J.-T."/>
            <person name="Choi B.-S."/>
            <person name="Jung M."/>
            <person name="Ginzburg D."/>
            <person name="Zhao K."/>
            <person name="Won S.Y."/>
            <person name="Oh T.-J."/>
            <person name="Yu Y."/>
            <person name="Kim N.-H."/>
            <person name="Lee O.R."/>
            <person name="Lee T.-H."/>
            <person name="Bashyal P."/>
            <person name="Kim T.-S."/>
            <person name="Lee W.-H."/>
            <person name="Kawkins C."/>
            <person name="Kim C.-K."/>
            <person name="Kim J.S."/>
            <person name="Ahn B.O."/>
            <person name="Rhee S.Y."/>
            <person name="Sohng J.K."/>
        </authorList>
    </citation>
    <scope>NUCLEOTIDE SEQUENCE</scope>
    <source>
        <tissue evidence="1">Leaf</tissue>
    </source>
</reference>
<dbReference type="EMBL" id="JAAIUW010000012">
    <property type="protein sequence ID" value="KAF7807933.1"/>
    <property type="molecule type" value="Genomic_DNA"/>
</dbReference>
<dbReference type="AlphaFoldDB" id="A0A834W481"/>
<gene>
    <name evidence="1" type="ORF">G2W53_040094</name>
</gene>
<evidence type="ECO:0000313" key="1">
    <source>
        <dbReference type="EMBL" id="KAF7807933.1"/>
    </source>
</evidence>
<proteinExistence type="predicted"/>
<organism evidence="1 2">
    <name type="scientific">Senna tora</name>
    <dbReference type="NCBI Taxonomy" id="362788"/>
    <lineage>
        <taxon>Eukaryota</taxon>
        <taxon>Viridiplantae</taxon>
        <taxon>Streptophyta</taxon>
        <taxon>Embryophyta</taxon>
        <taxon>Tracheophyta</taxon>
        <taxon>Spermatophyta</taxon>
        <taxon>Magnoliopsida</taxon>
        <taxon>eudicotyledons</taxon>
        <taxon>Gunneridae</taxon>
        <taxon>Pentapetalae</taxon>
        <taxon>rosids</taxon>
        <taxon>fabids</taxon>
        <taxon>Fabales</taxon>
        <taxon>Fabaceae</taxon>
        <taxon>Caesalpinioideae</taxon>
        <taxon>Cassia clade</taxon>
        <taxon>Senna</taxon>
    </lineage>
</organism>
<keyword evidence="2" id="KW-1185">Reference proteome</keyword>
<comment type="caution">
    <text evidence="1">The sequence shown here is derived from an EMBL/GenBank/DDBJ whole genome shotgun (WGS) entry which is preliminary data.</text>
</comment>
<accession>A0A834W481</accession>
<dbReference type="Proteomes" id="UP000634136">
    <property type="component" value="Unassembled WGS sequence"/>
</dbReference>
<evidence type="ECO:0000313" key="2">
    <source>
        <dbReference type="Proteomes" id="UP000634136"/>
    </source>
</evidence>